<dbReference type="AlphaFoldDB" id="A0AAJ6NFJ4"/>
<evidence type="ECO:0000256" key="6">
    <source>
        <dbReference type="ARBA" id="ARBA00022884"/>
    </source>
</evidence>
<comment type="caution">
    <text evidence="8">The sequence shown here is derived from an EMBL/GenBank/DDBJ whole genome shotgun (WGS) entry which is preliminary data.</text>
</comment>
<evidence type="ECO:0000256" key="1">
    <source>
        <dbReference type="ARBA" id="ARBA00006620"/>
    </source>
</evidence>
<dbReference type="GO" id="GO:0003729">
    <property type="term" value="F:mRNA binding"/>
    <property type="evidence" value="ECO:0007669"/>
    <property type="project" value="InterPro"/>
</dbReference>
<dbReference type="GO" id="GO:0016787">
    <property type="term" value="F:hydrolase activity"/>
    <property type="evidence" value="ECO:0007669"/>
    <property type="project" value="UniProtKB-KW"/>
</dbReference>
<dbReference type="Gene3D" id="3.30.920.30">
    <property type="entry name" value="Hypothetical protein"/>
    <property type="match status" value="1"/>
</dbReference>
<sequence>MQKKALLVCICVYNDNGLRQGGNMHSRDLIKDLKKQGCYFVRHGKGDHQIWYSPKTGKKFVVPHPKKEVAIGTLRSIQKSAGLL</sequence>
<keyword evidence="3" id="KW-0540">Nuclease</keyword>
<reference evidence="8" key="1">
    <citation type="journal article" date="2023" name="Front. Microbiol.">
        <title>Phylogeography and host specificity of Pasteurellaceae pathogenic to sea-farmed fish in the north-east Atlantic.</title>
        <authorList>
            <person name="Gulla S."/>
            <person name="Colquhoun D.J."/>
            <person name="Olsen A.B."/>
            <person name="Spilsberg B."/>
            <person name="Lagesen K."/>
            <person name="Aakesson C.P."/>
            <person name="Strom S."/>
            <person name="Manji F."/>
            <person name="Birkbeck T.H."/>
            <person name="Nilsen H.K."/>
        </authorList>
    </citation>
    <scope>NUCLEOTIDE SEQUENCE</scope>
    <source>
        <strain evidence="8">98B1</strain>
    </source>
</reference>
<gene>
    <name evidence="8" type="ORF">QJU97_10210</name>
</gene>
<dbReference type="InterPro" id="IPR038570">
    <property type="entry name" value="HicA_sf"/>
</dbReference>
<keyword evidence="6" id="KW-0694">RNA-binding</keyword>
<dbReference type="EMBL" id="JASAYT010000043">
    <property type="protein sequence ID" value="MDP8175825.1"/>
    <property type="molecule type" value="Genomic_DNA"/>
</dbReference>
<dbReference type="SUPFAM" id="SSF54786">
    <property type="entry name" value="YcfA/nrd intein domain"/>
    <property type="match status" value="1"/>
</dbReference>
<evidence type="ECO:0000256" key="5">
    <source>
        <dbReference type="ARBA" id="ARBA00022801"/>
    </source>
</evidence>
<evidence type="ECO:0000256" key="7">
    <source>
        <dbReference type="ARBA" id="ARBA00023016"/>
    </source>
</evidence>
<evidence type="ECO:0000313" key="9">
    <source>
        <dbReference type="Proteomes" id="UP001231736"/>
    </source>
</evidence>
<dbReference type="InterPro" id="IPR012933">
    <property type="entry name" value="HicA_mRNA_interferase"/>
</dbReference>
<keyword evidence="2" id="KW-1277">Toxin-antitoxin system</keyword>
<evidence type="ECO:0000256" key="4">
    <source>
        <dbReference type="ARBA" id="ARBA00022759"/>
    </source>
</evidence>
<evidence type="ECO:0000313" key="8">
    <source>
        <dbReference type="EMBL" id="MDP8175825.1"/>
    </source>
</evidence>
<evidence type="ECO:0000256" key="3">
    <source>
        <dbReference type="ARBA" id="ARBA00022722"/>
    </source>
</evidence>
<dbReference type="Pfam" id="PF07927">
    <property type="entry name" value="HicA_toxin"/>
    <property type="match status" value="1"/>
</dbReference>
<proteinExistence type="inferred from homology"/>
<evidence type="ECO:0000256" key="2">
    <source>
        <dbReference type="ARBA" id="ARBA00022649"/>
    </source>
</evidence>
<keyword evidence="4" id="KW-0255">Endonuclease</keyword>
<dbReference type="GO" id="GO:0004519">
    <property type="term" value="F:endonuclease activity"/>
    <property type="evidence" value="ECO:0007669"/>
    <property type="project" value="UniProtKB-KW"/>
</dbReference>
<keyword evidence="7" id="KW-0346">Stress response</keyword>
<organism evidence="8 9">
    <name type="scientific">Phocoenobacter skyensis</name>
    <dbReference type="NCBI Taxonomy" id="97481"/>
    <lineage>
        <taxon>Bacteria</taxon>
        <taxon>Pseudomonadati</taxon>
        <taxon>Pseudomonadota</taxon>
        <taxon>Gammaproteobacteria</taxon>
        <taxon>Pasteurellales</taxon>
        <taxon>Pasteurellaceae</taxon>
        <taxon>Phocoenobacter</taxon>
    </lineage>
</organism>
<protein>
    <submittedName>
        <fullName evidence="8">Type II toxin-antitoxin system HicA family toxin</fullName>
    </submittedName>
</protein>
<name>A0AAJ6NFJ4_9PAST</name>
<dbReference type="Proteomes" id="UP001231736">
    <property type="component" value="Unassembled WGS sequence"/>
</dbReference>
<accession>A0AAJ6NFJ4</accession>
<comment type="similarity">
    <text evidence="1">Belongs to the HicA mRNA interferase family.</text>
</comment>
<keyword evidence="5" id="KW-0378">Hydrolase</keyword>